<keyword evidence="5" id="KW-1185">Reference proteome</keyword>
<evidence type="ECO:0000256" key="2">
    <source>
        <dbReference type="SAM" id="Phobius"/>
    </source>
</evidence>
<feature type="transmembrane region" description="Helical" evidence="2">
    <location>
        <begin position="50"/>
        <end position="71"/>
    </location>
</feature>
<evidence type="ECO:0008006" key="6">
    <source>
        <dbReference type="Google" id="ProtNLM"/>
    </source>
</evidence>
<keyword evidence="2" id="KW-1133">Transmembrane helix</keyword>
<feature type="chain" id="PRO_5043008846" description="MARVEL domain-containing protein" evidence="3">
    <location>
        <begin position="29"/>
        <end position="234"/>
    </location>
</feature>
<keyword evidence="2" id="KW-0812">Transmembrane</keyword>
<feature type="signal peptide" evidence="3">
    <location>
        <begin position="1"/>
        <end position="28"/>
    </location>
</feature>
<evidence type="ECO:0000313" key="5">
    <source>
        <dbReference type="Proteomes" id="UP001309876"/>
    </source>
</evidence>
<name>A0AAN7SZS6_9EURO</name>
<evidence type="ECO:0000313" key="4">
    <source>
        <dbReference type="EMBL" id="KAK5085700.1"/>
    </source>
</evidence>
<feature type="transmembrane region" description="Helical" evidence="2">
    <location>
        <begin position="125"/>
        <end position="143"/>
    </location>
</feature>
<dbReference type="Proteomes" id="UP001309876">
    <property type="component" value="Unassembled WGS sequence"/>
</dbReference>
<reference evidence="4 5" key="1">
    <citation type="submission" date="2023-08" db="EMBL/GenBank/DDBJ databases">
        <title>Black Yeasts Isolated from many extreme environments.</title>
        <authorList>
            <person name="Coleine C."/>
            <person name="Stajich J.E."/>
            <person name="Selbmann L."/>
        </authorList>
    </citation>
    <scope>NUCLEOTIDE SEQUENCE [LARGE SCALE GENOMIC DNA]</scope>
    <source>
        <strain evidence="4 5">CCFEE 5910</strain>
    </source>
</reference>
<protein>
    <recommendedName>
        <fullName evidence="6">MARVEL domain-containing protein</fullName>
    </recommendedName>
</protein>
<feature type="compositionally biased region" description="Low complexity" evidence="1">
    <location>
        <begin position="208"/>
        <end position="220"/>
    </location>
</feature>
<feature type="compositionally biased region" description="Basic and acidic residues" evidence="1">
    <location>
        <begin position="194"/>
        <end position="204"/>
    </location>
</feature>
<keyword evidence="3" id="KW-0732">Signal</keyword>
<keyword evidence="2" id="KW-0472">Membrane</keyword>
<comment type="caution">
    <text evidence="4">The sequence shown here is derived from an EMBL/GenBank/DDBJ whole genome shotgun (WGS) entry which is preliminary data.</text>
</comment>
<sequence length="234" mass="26041">MARIIRDKTYFLLRILQVICAVTVLGQAVCIELVEDNNSDSDWAKTSQKYWLPVMALATGSAIRPLAWLSAANLYDRHRRLELIEVILDFVMAIAWSTVFALLRMNGEPKPEGNLEEVDSPVAKSLIQLCWTFMCINIVVWLTSGTMSSRELWITRGERRREQTRRTFIGNELDEQLRQGSGPGSSASGSRSLGTEDKSRRGYDSARPSLSSSIPGESGSTTVPADFLNIGRGL</sequence>
<evidence type="ECO:0000256" key="1">
    <source>
        <dbReference type="SAM" id="MobiDB-lite"/>
    </source>
</evidence>
<organism evidence="4 5">
    <name type="scientific">Lithohypha guttulata</name>
    <dbReference type="NCBI Taxonomy" id="1690604"/>
    <lineage>
        <taxon>Eukaryota</taxon>
        <taxon>Fungi</taxon>
        <taxon>Dikarya</taxon>
        <taxon>Ascomycota</taxon>
        <taxon>Pezizomycotina</taxon>
        <taxon>Eurotiomycetes</taxon>
        <taxon>Chaetothyriomycetidae</taxon>
        <taxon>Chaetothyriales</taxon>
        <taxon>Trichomeriaceae</taxon>
        <taxon>Lithohypha</taxon>
    </lineage>
</organism>
<dbReference type="EMBL" id="JAVRRJ010000004">
    <property type="protein sequence ID" value="KAK5085700.1"/>
    <property type="molecule type" value="Genomic_DNA"/>
</dbReference>
<dbReference type="AlphaFoldDB" id="A0AAN7SZS6"/>
<evidence type="ECO:0000256" key="3">
    <source>
        <dbReference type="SAM" id="SignalP"/>
    </source>
</evidence>
<accession>A0AAN7SZS6</accession>
<proteinExistence type="predicted"/>
<feature type="transmembrane region" description="Helical" evidence="2">
    <location>
        <begin position="83"/>
        <end position="105"/>
    </location>
</feature>
<gene>
    <name evidence="4" type="ORF">LTR05_004988</name>
</gene>
<feature type="region of interest" description="Disordered" evidence="1">
    <location>
        <begin position="173"/>
        <end position="225"/>
    </location>
</feature>
<feature type="compositionally biased region" description="Low complexity" evidence="1">
    <location>
        <begin position="184"/>
        <end position="193"/>
    </location>
</feature>